<dbReference type="Pfam" id="PF21095">
    <property type="entry name" value="CarD_C"/>
    <property type="match status" value="1"/>
</dbReference>
<evidence type="ECO:0000313" key="3">
    <source>
        <dbReference type="Proteomes" id="UP001484097"/>
    </source>
</evidence>
<dbReference type="EMBL" id="JBDXMX010000002">
    <property type="protein sequence ID" value="MEO9247301.1"/>
    <property type="molecule type" value="Genomic_DNA"/>
</dbReference>
<protein>
    <submittedName>
        <fullName evidence="2">CarD family transcriptional regulator</fullName>
    </submittedName>
</protein>
<feature type="domain" description="CarD-like/TRCF RNAP-interacting" evidence="1">
    <location>
        <begin position="2"/>
        <end position="112"/>
    </location>
</feature>
<dbReference type="PANTHER" id="PTHR38447">
    <property type="entry name" value="TRANSCRIPTION FACTOR YDEB-RELATED"/>
    <property type="match status" value="1"/>
</dbReference>
<keyword evidence="3" id="KW-1185">Reference proteome</keyword>
<dbReference type="PANTHER" id="PTHR38447:SF1">
    <property type="entry name" value="RNA POLYMERASE-BINDING TRANSCRIPTION FACTOR CARD"/>
    <property type="match status" value="1"/>
</dbReference>
<comment type="caution">
    <text evidence="2">The sequence shown here is derived from an EMBL/GenBank/DDBJ whole genome shotgun (WGS) entry which is preliminary data.</text>
</comment>
<evidence type="ECO:0000259" key="1">
    <source>
        <dbReference type="SMART" id="SM01058"/>
    </source>
</evidence>
<dbReference type="InterPro" id="IPR003711">
    <property type="entry name" value="CarD-like/TRCF_RID"/>
</dbReference>
<evidence type="ECO:0000313" key="2">
    <source>
        <dbReference type="EMBL" id="MEO9247301.1"/>
    </source>
</evidence>
<dbReference type="Gene3D" id="1.20.58.1290">
    <property type="entry name" value="CarD-like, C-terminal domain"/>
    <property type="match status" value="1"/>
</dbReference>
<dbReference type="InterPro" id="IPR036101">
    <property type="entry name" value="CarD-like/TRCF_RID_sf"/>
</dbReference>
<dbReference type="Gene3D" id="2.40.10.170">
    <property type="match status" value="1"/>
</dbReference>
<name>A0ABV0IGL6_9MICC</name>
<dbReference type="Proteomes" id="UP001484097">
    <property type="component" value="Unassembled WGS sequence"/>
</dbReference>
<dbReference type="InterPro" id="IPR042215">
    <property type="entry name" value="CarD-like_C"/>
</dbReference>
<proteinExistence type="predicted"/>
<dbReference type="RefSeq" id="WP_309815358.1">
    <property type="nucleotide sequence ID" value="NZ_JBDXMX010000002.1"/>
</dbReference>
<organism evidence="2 3">
    <name type="scientific">Citricoccus nitrophenolicus</name>
    <dbReference type="NCBI Taxonomy" id="863575"/>
    <lineage>
        <taxon>Bacteria</taxon>
        <taxon>Bacillati</taxon>
        <taxon>Actinomycetota</taxon>
        <taxon>Actinomycetes</taxon>
        <taxon>Micrococcales</taxon>
        <taxon>Micrococcaceae</taxon>
        <taxon>Citricoccus</taxon>
    </lineage>
</organism>
<dbReference type="SUPFAM" id="SSF141259">
    <property type="entry name" value="CarD-like"/>
    <property type="match status" value="1"/>
</dbReference>
<dbReference type="SMART" id="SM01058">
    <property type="entry name" value="CarD_TRCF"/>
    <property type="match status" value="1"/>
</dbReference>
<sequence length="181" mass="20266">MRLVPGQFVVHPHHGPAVVLDRQVRQLKGKDVAYVELDIQDKGLRISVPESMVKDIGVRDVSSHTQVRKLMSLLAKPSEHVEEQWSRRLKAFQEKLATGDLPRVAEVVRDLHRRQAEKELSMAERTLYRDAAEVLAAEVAIVLDISVVEAEDVMVQAVDGVPLKDLGLDRGKDGKRDRQAA</sequence>
<dbReference type="Pfam" id="PF02559">
    <property type="entry name" value="CarD_TRCF_RID"/>
    <property type="match status" value="1"/>
</dbReference>
<dbReference type="InterPro" id="IPR048792">
    <property type="entry name" value="CarD_C"/>
</dbReference>
<reference evidence="2 3" key="1">
    <citation type="submission" date="2024-05" db="EMBL/GenBank/DDBJ databases">
        <authorList>
            <person name="Yi C."/>
        </authorList>
    </citation>
    <scope>NUCLEOTIDE SEQUENCE [LARGE SCALE GENOMIC DNA]</scope>
    <source>
        <strain evidence="2 3">XS13</strain>
    </source>
</reference>
<gene>
    <name evidence="2" type="ORF">ABDK96_06380</name>
</gene>
<accession>A0ABV0IGL6</accession>
<dbReference type="InterPro" id="IPR052531">
    <property type="entry name" value="CarD-like_regulator"/>
</dbReference>